<keyword evidence="2" id="KW-1185">Reference proteome</keyword>
<sequence>MGISCHEPLPSHGGHQLGTLACGLVGRGRRGTWTSQPHVRQRATQPHGHGTVAGADDLGLLGLGKADRAPSRAPHRTAPHRNPHPHRSAAAMAFLR</sequence>
<name>A0ACC4DNT1_PURLI</name>
<protein>
    <submittedName>
        <fullName evidence="1">Uncharacterized protein</fullName>
    </submittedName>
</protein>
<gene>
    <name evidence="1" type="ORF">ACCO45_008527</name>
</gene>
<evidence type="ECO:0000313" key="2">
    <source>
        <dbReference type="Proteomes" id="UP001638806"/>
    </source>
</evidence>
<accession>A0ACC4DNT1</accession>
<proteinExistence type="predicted"/>
<organism evidence="1 2">
    <name type="scientific">Purpureocillium lilacinum</name>
    <name type="common">Paecilomyces lilacinus</name>
    <dbReference type="NCBI Taxonomy" id="33203"/>
    <lineage>
        <taxon>Eukaryota</taxon>
        <taxon>Fungi</taxon>
        <taxon>Dikarya</taxon>
        <taxon>Ascomycota</taxon>
        <taxon>Pezizomycotina</taxon>
        <taxon>Sordariomycetes</taxon>
        <taxon>Hypocreomycetidae</taxon>
        <taxon>Hypocreales</taxon>
        <taxon>Ophiocordycipitaceae</taxon>
        <taxon>Purpureocillium</taxon>
    </lineage>
</organism>
<comment type="caution">
    <text evidence="1">The sequence shown here is derived from an EMBL/GenBank/DDBJ whole genome shotgun (WGS) entry which is preliminary data.</text>
</comment>
<evidence type="ECO:0000313" key="1">
    <source>
        <dbReference type="EMBL" id="KAL3957949.1"/>
    </source>
</evidence>
<reference evidence="1" key="1">
    <citation type="submission" date="2024-12" db="EMBL/GenBank/DDBJ databases">
        <title>Comparative genomics and development of molecular markers within Purpureocillium lilacinum and among Purpureocillium species.</title>
        <authorList>
            <person name="Yeh Z.-Y."/>
            <person name="Ni N.-T."/>
            <person name="Lo P.-H."/>
            <person name="Mushyakhwo K."/>
            <person name="Lin C.-F."/>
            <person name="Nai Y.-S."/>
        </authorList>
    </citation>
    <scope>NUCLEOTIDE SEQUENCE</scope>
    <source>
        <strain evidence="1">NCHU-NPUST-175</strain>
    </source>
</reference>
<dbReference type="EMBL" id="JBGNUJ010000007">
    <property type="protein sequence ID" value="KAL3957949.1"/>
    <property type="molecule type" value="Genomic_DNA"/>
</dbReference>
<dbReference type="Proteomes" id="UP001638806">
    <property type="component" value="Unassembled WGS sequence"/>
</dbReference>